<reference evidence="1" key="1">
    <citation type="submission" date="2015-08" db="EMBL/GenBank/DDBJ databases">
        <title>Pseudomonas aeruginosa strain CCBH4851 chromosome region.</title>
        <authorList>
            <person name="Silveira M.C."/>
            <person name="Carvalho-Assef A.P.D."/>
            <person name="Albano R.M."/>
        </authorList>
    </citation>
    <scope>NUCLEOTIDE SEQUENCE</scope>
    <source>
        <strain evidence="1">CCBH4851</strain>
    </source>
</reference>
<evidence type="ECO:0000313" key="1">
    <source>
        <dbReference type="EMBL" id="ALI59412.1"/>
    </source>
</evidence>
<protein>
    <recommendedName>
        <fullName evidence="4">Bacteriophage protein</fullName>
    </recommendedName>
</protein>
<dbReference type="GO" id="GO:0003677">
    <property type="term" value="F:DNA binding"/>
    <property type="evidence" value="ECO:0007669"/>
    <property type="project" value="InterPro"/>
</dbReference>
<dbReference type="InterPro" id="IPR009679">
    <property type="entry name" value="Phage_186_CII-like"/>
</dbReference>
<proteinExistence type="predicted"/>
<dbReference type="EMBL" id="QORE01001146">
    <property type="protein sequence ID" value="RCI71964.1"/>
    <property type="molecule type" value="Genomic_DNA"/>
</dbReference>
<gene>
    <name evidence="1" type="ORF">CCBH4851_00714</name>
    <name evidence="2" type="ORF">DT376_26270</name>
</gene>
<evidence type="ECO:0000313" key="2">
    <source>
        <dbReference type="EMBL" id="RCI71964.1"/>
    </source>
</evidence>
<sequence>MSRPSFADQFDRMGREVLPLGEALNLVARNQRMCHGGITGFAHSTGRSVSTTSHKFDPSHTSHILNIYDVLDFLRYVSAEGRAVVLDALHAELGDSLWFFVSPLQFEDVPASLIAGAGEILHTSANAATTIARHIEDGRIDAAELAETQKLAMSIIRAAVGLYERARYVHQTTKGAERGEVANG</sequence>
<dbReference type="AlphaFoldDB" id="A0A0Q3F9N4"/>
<dbReference type="EMBL" id="KT454971">
    <property type="protein sequence ID" value="ALI59412.1"/>
    <property type="molecule type" value="Genomic_DNA"/>
</dbReference>
<dbReference type="PATRIC" id="fig|287.2002.peg.139"/>
<dbReference type="Pfam" id="PF06892">
    <property type="entry name" value="Phage_CP76"/>
    <property type="match status" value="1"/>
</dbReference>
<organism evidence="2 3">
    <name type="scientific">Pseudomonas aeruginosa</name>
    <dbReference type="NCBI Taxonomy" id="287"/>
    <lineage>
        <taxon>Bacteria</taxon>
        <taxon>Pseudomonadati</taxon>
        <taxon>Pseudomonadota</taxon>
        <taxon>Gammaproteobacteria</taxon>
        <taxon>Pseudomonadales</taxon>
        <taxon>Pseudomonadaceae</taxon>
        <taxon>Pseudomonas</taxon>
    </lineage>
</organism>
<accession>A0A0Q3F9N4</accession>
<evidence type="ECO:0000313" key="3">
    <source>
        <dbReference type="Proteomes" id="UP000253594"/>
    </source>
</evidence>
<reference evidence="2 3" key="2">
    <citation type="submission" date="2018-07" db="EMBL/GenBank/DDBJ databases">
        <title>Mechanisms of high-level aminoglycoside resistance among Gram-negative pathogens in Brazil.</title>
        <authorList>
            <person name="Ballaben A.S."/>
            <person name="Darini A.L.C."/>
            <person name="Doi Y."/>
        </authorList>
    </citation>
    <scope>NUCLEOTIDE SEQUENCE [LARGE SCALE GENOMIC DNA]</scope>
    <source>
        <strain evidence="2 3">B2-305</strain>
    </source>
</reference>
<name>A0A0Q3F9N4_PSEAI</name>
<evidence type="ECO:0008006" key="4">
    <source>
        <dbReference type="Google" id="ProtNLM"/>
    </source>
</evidence>
<dbReference type="Proteomes" id="UP000253594">
    <property type="component" value="Unassembled WGS sequence"/>
</dbReference>
<dbReference type="RefSeq" id="WP_019726483.1">
    <property type="nucleotide sequence ID" value="NZ_CAADLH010000203.1"/>
</dbReference>